<sequence>MAASQLSSLAASKFFRSPARCFAAPTFSASSLSPRSKCGFLPSPSCLSMQRRFLGNRATGPQFDLLDPKSINLKQEAAYVCRLFHLPSLNYLDFKQGCCSLRVFVLLAMLAGISVDLLLFHPPKSSYWNRWQVHRWPLSAERLLFPGKGNVFEYRKEGAKVDPATGAVQTEACAAYLKLMYGA</sequence>
<accession>A0A2A9MDC6</accession>
<gene>
    <name evidence="1" type="ORF">BESB_056460</name>
</gene>
<name>A0A2A9MDC6_BESBE</name>
<dbReference type="OrthoDB" id="346528at2759"/>
<evidence type="ECO:0000313" key="1">
    <source>
        <dbReference type="EMBL" id="PFH35995.1"/>
    </source>
</evidence>
<keyword evidence="2" id="KW-1185">Reference proteome</keyword>
<reference evidence="1 2" key="1">
    <citation type="submission" date="2017-09" db="EMBL/GenBank/DDBJ databases">
        <title>Genome sequencing of Besnoitia besnoiti strain Bb-Ger1.</title>
        <authorList>
            <person name="Schares G."/>
            <person name="Venepally P."/>
            <person name="Lorenzi H.A."/>
        </authorList>
    </citation>
    <scope>NUCLEOTIDE SEQUENCE [LARGE SCALE GENOMIC DNA]</scope>
    <source>
        <strain evidence="1 2">Bb-Ger1</strain>
    </source>
</reference>
<dbReference type="KEGG" id="bbes:BESB_056460"/>
<comment type="caution">
    <text evidence="1">The sequence shown here is derived from an EMBL/GenBank/DDBJ whole genome shotgun (WGS) entry which is preliminary data.</text>
</comment>
<protein>
    <submittedName>
        <fullName evidence="1">Uncharacterized protein</fullName>
    </submittedName>
</protein>
<dbReference type="EMBL" id="NWUJ01000004">
    <property type="protein sequence ID" value="PFH35995.1"/>
    <property type="molecule type" value="Genomic_DNA"/>
</dbReference>
<dbReference type="AlphaFoldDB" id="A0A2A9MDC6"/>
<organism evidence="1 2">
    <name type="scientific">Besnoitia besnoiti</name>
    <name type="common">Apicomplexan protozoan</name>
    <dbReference type="NCBI Taxonomy" id="94643"/>
    <lineage>
        <taxon>Eukaryota</taxon>
        <taxon>Sar</taxon>
        <taxon>Alveolata</taxon>
        <taxon>Apicomplexa</taxon>
        <taxon>Conoidasida</taxon>
        <taxon>Coccidia</taxon>
        <taxon>Eucoccidiorida</taxon>
        <taxon>Eimeriorina</taxon>
        <taxon>Sarcocystidae</taxon>
        <taxon>Besnoitia</taxon>
    </lineage>
</organism>
<dbReference type="Proteomes" id="UP000224006">
    <property type="component" value="Chromosome IV"/>
</dbReference>
<dbReference type="RefSeq" id="XP_029220004.1">
    <property type="nucleotide sequence ID" value="XM_029364081.1"/>
</dbReference>
<proteinExistence type="predicted"/>
<dbReference type="VEuPathDB" id="ToxoDB:BESB_056460"/>
<evidence type="ECO:0000313" key="2">
    <source>
        <dbReference type="Proteomes" id="UP000224006"/>
    </source>
</evidence>
<dbReference type="GeneID" id="40310575"/>